<dbReference type="InterPro" id="IPR006311">
    <property type="entry name" value="TAT_signal"/>
</dbReference>
<dbReference type="Proteomes" id="UP000190541">
    <property type="component" value="Unassembled WGS sequence"/>
</dbReference>
<keyword evidence="4" id="KW-1185">Reference proteome</keyword>
<dbReference type="SMART" id="SM01008">
    <property type="entry name" value="Ald_Xan_dh_C"/>
    <property type="match status" value="1"/>
</dbReference>
<dbReference type="InterPro" id="IPR000674">
    <property type="entry name" value="Ald_Oxase/Xan_DH_a/b"/>
</dbReference>
<reference evidence="3 4" key="1">
    <citation type="submission" date="2017-02" db="EMBL/GenBank/DDBJ databases">
        <authorList>
            <person name="Peterson S.W."/>
        </authorList>
    </citation>
    <scope>NUCLEOTIDE SEQUENCE [LARGE SCALE GENOMIC DNA]</scope>
    <source>
        <strain evidence="3 4">DSM 22899</strain>
    </source>
</reference>
<dbReference type="Pfam" id="PF02738">
    <property type="entry name" value="MoCoBD_1"/>
    <property type="match status" value="1"/>
</dbReference>
<dbReference type="SUPFAM" id="SSF56003">
    <property type="entry name" value="Molybdenum cofactor-binding domain"/>
    <property type="match status" value="2"/>
</dbReference>
<dbReference type="InterPro" id="IPR046867">
    <property type="entry name" value="AldOxase/xan_DH_MoCoBD2"/>
</dbReference>
<dbReference type="PANTHER" id="PTHR47495:SF2">
    <property type="entry name" value="ALDEHYDE DEHYDROGENASE"/>
    <property type="match status" value="1"/>
</dbReference>
<keyword evidence="1" id="KW-1133">Transmembrane helix</keyword>
<dbReference type="Pfam" id="PF20256">
    <property type="entry name" value="MoCoBD_2"/>
    <property type="match status" value="2"/>
</dbReference>
<dbReference type="OrthoDB" id="9767994at2"/>
<keyword evidence="1" id="KW-0472">Membrane</keyword>
<dbReference type="InterPro" id="IPR012368">
    <property type="entry name" value="OxRdtase_Mopterin-bd_su_IorB"/>
</dbReference>
<feature type="transmembrane region" description="Helical" evidence="1">
    <location>
        <begin position="12"/>
        <end position="31"/>
    </location>
</feature>
<dbReference type="GO" id="GO:0016491">
    <property type="term" value="F:oxidoreductase activity"/>
    <property type="evidence" value="ECO:0007669"/>
    <property type="project" value="InterPro"/>
</dbReference>
<feature type="domain" description="Aldehyde oxidase/xanthine dehydrogenase a/b hammerhead" evidence="2">
    <location>
        <begin position="205"/>
        <end position="283"/>
    </location>
</feature>
<accession>A0A1T5B1D1</accession>
<dbReference type="AlphaFoldDB" id="A0A1T5B1D1"/>
<evidence type="ECO:0000313" key="3">
    <source>
        <dbReference type="EMBL" id="SKB41058.1"/>
    </source>
</evidence>
<proteinExistence type="predicted"/>
<sequence>MNTQQHTVSRRDFIRISAFAGGGLVLGFKLFSSCGPQQEAGVIYELNAFVKIDTNGEVTLMNPNPEIGQGVKTALPMLVAEELDVDWQDVKVEQAGLDTGKYRRQIAGGSGSVRDSWESFRKAGATARQMLINAAAATWDVAPGDCTTEKGQVIHHDSGRKLGYGELVERAATLEVPEDVPVKPIASFAIIGQWIPNVDNSAIVTGQYKYGIDTKREGMRYAALVRPPAFGQTLKAYDDTETLQQQGVERVLRIDNKIAVLGRSTWEVMQGAKKIKAEWEDGEQMESTADYQRKFREIVARRPAGDPQRKDGDVQQAYNNAAKVFEAVYEAPFLAHNTMEPMNFYADVRADGVELYGPIQTPERTRATVAKLVDVPEEKVTVMMTRMGGGFGRRLMSDFVEEAALVSKTAGVPVNLIWSREDDMGGGYYRPMCTYRYKAAVDADGRLIAWQHQSVGTTGNPARAGSFPAGAVPNLQVDAQEYKTPVTTAPWRGPIHNFIAFSEQSFFDEVAHAIGKDPVTFRLEVLEQAKQQPAGELEYDPDRFAGVIKKAAAMAGWGTPKGPNIFQGVAAQYSFNSYVAQVAEVEKRDDGKLKIKRIYCAVDCGIVVNKSGAENVVEGGIIDGIGHAMYPELTLTRGKPDQLNFNTYRMIRMAEVPEIEIQFIESDIDPTGLGEPGLPPAGPAVANAAYAATGVRLRTQPFVKSGLFA</sequence>
<dbReference type="STRING" id="623280.SAMN05660226_01259"/>
<dbReference type="EMBL" id="FUYS01000002">
    <property type="protein sequence ID" value="SKB41058.1"/>
    <property type="molecule type" value="Genomic_DNA"/>
</dbReference>
<dbReference type="InterPro" id="IPR008274">
    <property type="entry name" value="AldOxase/xan_DH_MoCoBD1"/>
</dbReference>
<dbReference type="Gene3D" id="3.30.365.10">
    <property type="entry name" value="Aldehyde oxidase/xanthine dehydrogenase, molybdopterin binding domain"/>
    <property type="match status" value="4"/>
</dbReference>
<dbReference type="PROSITE" id="PS51318">
    <property type="entry name" value="TAT"/>
    <property type="match status" value="1"/>
</dbReference>
<dbReference type="PANTHER" id="PTHR47495">
    <property type="entry name" value="ALDEHYDE DEHYDROGENASE"/>
    <property type="match status" value="1"/>
</dbReference>
<dbReference type="InterPro" id="IPR052516">
    <property type="entry name" value="N-heterocyclic_Hydroxylase"/>
</dbReference>
<gene>
    <name evidence="3" type="ORF">SAMN05660226_01259</name>
</gene>
<organism evidence="3 4">
    <name type="scientific">Parapedobacter luteus</name>
    <dbReference type="NCBI Taxonomy" id="623280"/>
    <lineage>
        <taxon>Bacteria</taxon>
        <taxon>Pseudomonadati</taxon>
        <taxon>Bacteroidota</taxon>
        <taxon>Sphingobacteriia</taxon>
        <taxon>Sphingobacteriales</taxon>
        <taxon>Sphingobacteriaceae</taxon>
        <taxon>Parapedobacter</taxon>
    </lineage>
</organism>
<evidence type="ECO:0000259" key="2">
    <source>
        <dbReference type="SMART" id="SM01008"/>
    </source>
</evidence>
<name>A0A1T5B1D1_9SPHI</name>
<evidence type="ECO:0000256" key="1">
    <source>
        <dbReference type="SAM" id="Phobius"/>
    </source>
</evidence>
<protein>
    <submittedName>
        <fullName evidence="3">Isoquinoline 1-oxidoreductase, beta subunit</fullName>
    </submittedName>
</protein>
<dbReference type="Gene3D" id="3.90.1170.50">
    <property type="entry name" value="Aldehyde oxidase/xanthine dehydrogenase, a/b hammerhead"/>
    <property type="match status" value="1"/>
</dbReference>
<keyword evidence="1" id="KW-0812">Transmembrane</keyword>
<dbReference type="RefSeq" id="WP_079715927.1">
    <property type="nucleotide sequence ID" value="NZ_FUYS01000002.1"/>
</dbReference>
<dbReference type="InterPro" id="IPR037165">
    <property type="entry name" value="AldOxase/xan_DH_Mopterin-bd_sf"/>
</dbReference>
<dbReference type="PIRSF" id="PIRSF036389">
    <property type="entry name" value="IOR_B"/>
    <property type="match status" value="1"/>
</dbReference>
<evidence type="ECO:0000313" key="4">
    <source>
        <dbReference type="Proteomes" id="UP000190541"/>
    </source>
</evidence>